<dbReference type="InterPro" id="IPR036514">
    <property type="entry name" value="SGNH_hydro_sf"/>
</dbReference>
<sequence>MGDSNTRGTMSEPPGGYRLPLQQLLDSAGIKYDFVGSQTRHSDGMKDPEHEGFGGWRVHQILEGREEKSLGLKSLGTDQVMDRYEPDVVLVMAGINDVFRGDKAEKIVTDMRDLLVALFYKKPDVKILLGNLLPVSSARVASGEVKQDFIVQTRRYNEQIPAVVDALKKLNYRIELVDIHSVVDETELVDDVHPNSKAMSKMGRAWFEAFMKSGFWK</sequence>
<dbReference type="InterPro" id="IPR051532">
    <property type="entry name" value="Ester_Hydrolysis_Enzymes"/>
</dbReference>
<dbReference type="Proteomes" id="UP001501508">
    <property type="component" value="Unassembled WGS sequence"/>
</dbReference>
<dbReference type="GO" id="GO:0016787">
    <property type="term" value="F:hydrolase activity"/>
    <property type="evidence" value="ECO:0007669"/>
    <property type="project" value="UniProtKB-KW"/>
</dbReference>
<dbReference type="Pfam" id="PF13472">
    <property type="entry name" value="Lipase_GDSL_2"/>
    <property type="match status" value="1"/>
</dbReference>
<evidence type="ECO:0000313" key="3">
    <source>
        <dbReference type="Proteomes" id="UP001501508"/>
    </source>
</evidence>
<protein>
    <submittedName>
        <fullName evidence="2">SGNH/GDSL hydrolase family protein</fullName>
    </submittedName>
</protein>
<dbReference type="Gene3D" id="3.40.50.1110">
    <property type="entry name" value="SGNH hydrolase"/>
    <property type="match status" value="1"/>
</dbReference>
<accession>A0ABP8LYB2</accession>
<evidence type="ECO:0000313" key="2">
    <source>
        <dbReference type="EMBL" id="GAA4438740.1"/>
    </source>
</evidence>
<gene>
    <name evidence="2" type="ORF">GCM10023091_19710</name>
</gene>
<evidence type="ECO:0000259" key="1">
    <source>
        <dbReference type="Pfam" id="PF13472"/>
    </source>
</evidence>
<dbReference type="RefSeq" id="WP_345028430.1">
    <property type="nucleotide sequence ID" value="NZ_BAABEY010000020.1"/>
</dbReference>
<name>A0ABP8LYB2_9BACT</name>
<comment type="caution">
    <text evidence="2">The sequence shown here is derived from an EMBL/GenBank/DDBJ whole genome shotgun (WGS) entry which is preliminary data.</text>
</comment>
<dbReference type="PANTHER" id="PTHR30383">
    <property type="entry name" value="THIOESTERASE 1/PROTEASE 1/LYSOPHOSPHOLIPASE L1"/>
    <property type="match status" value="1"/>
</dbReference>
<dbReference type="SUPFAM" id="SSF52266">
    <property type="entry name" value="SGNH hydrolase"/>
    <property type="match status" value="1"/>
</dbReference>
<organism evidence="2 3">
    <name type="scientific">Ravibacter arvi</name>
    <dbReference type="NCBI Taxonomy" id="2051041"/>
    <lineage>
        <taxon>Bacteria</taxon>
        <taxon>Pseudomonadati</taxon>
        <taxon>Bacteroidota</taxon>
        <taxon>Cytophagia</taxon>
        <taxon>Cytophagales</taxon>
        <taxon>Spirosomataceae</taxon>
        <taxon>Ravibacter</taxon>
    </lineage>
</organism>
<keyword evidence="2" id="KW-0378">Hydrolase</keyword>
<proteinExistence type="predicted"/>
<feature type="domain" description="SGNH hydrolase-type esterase" evidence="1">
    <location>
        <begin position="1"/>
        <end position="197"/>
    </location>
</feature>
<keyword evidence="3" id="KW-1185">Reference proteome</keyword>
<dbReference type="InterPro" id="IPR013830">
    <property type="entry name" value="SGNH_hydro"/>
</dbReference>
<dbReference type="EMBL" id="BAABEY010000020">
    <property type="protein sequence ID" value="GAA4438740.1"/>
    <property type="molecule type" value="Genomic_DNA"/>
</dbReference>
<dbReference type="PANTHER" id="PTHR30383:SF5">
    <property type="entry name" value="SGNH HYDROLASE-TYPE ESTERASE DOMAIN-CONTAINING PROTEIN"/>
    <property type="match status" value="1"/>
</dbReference>
<reference evidence="3" key="1">
    <citation type="journal article" date="2019" name="Int. J. Syst. Evol. Microbiol.">
        <title>The Global Catalogue of Microorganisms (GCM) 10K type strain sequencing project: providing services to taxonomists for standard genome sequencing and annotation.</title>
        <authorList>
            <consortium name="The Broad Institute Genomics Platform"/>
            <consortium name="The Broad Institute Genome Sequencing Center for Infectious Disease"/>
            <person name="Wu L."/>
            <person name="Ma J."/>
        </authorList>
    </citation>
    <scope>NUCLEOTIDE SEQUENCE [LARGE SCALE GENOMIC DNA]</scope>
    <source>
        <strain evidence="3">JCM 31920</strain>
    </source>
</reference>